<dbReference type="AlphaFoldDB" id="A0A2T9YMV8"/>
<keyword evidence="14" id="KW-1185">Reference proteome</keyword>
<protein>
    <recommendedName>
        <fullName evidence="12">acireductone dioxygenase (Fe(2+)-requiring)</fullName>
        <ecNumber evidence="12">1.13.11.54</ecNumber>
    </recommendedName>
</protein>
<dbReference type="GO" id="GO:0010309">
    <property type="term" value="F:acireductone dioxygenase [iron(II)-requiring] activity"/>
    <property type="evidence" value="ECO:0007669"/>
    <property type="project" value="UniProtKB-EC"/>
</dbReference>
<dbReference type="FunFam" id="2.60.120.10:FF:000099">
    <property type="entry name" value="1,2-dihydroxy-3-keto-5-methylthiopentene dioxygenase"/>
    <property type="match status" value="1"/>
</dbReference>
<evidence type="ECO:0000256" key="5">
    <source>
        <dbReference type="ARBA" id="ARBA00022605"/>
    </source>
</evidence>
<dbReference type="InterPro" id="IPR004313">
    <property type="entry name" value="ARD"/>
</dbReference>
<dbReference type="GO" id="GO:0046872">
    <property type="term" value="F:metal ion binding"/>
    <property type="evidence" value="ECO:0007669"/>
    <property type="project" value="UniProtKB-KW"/>
</dbReference>
<dbReference type="EC" id="1.13.11.54" evidence="12"/>
<evidence type="ECO:0000256" key="7">
    <source>
        <dbReference type="ARBA" id="ARBA00022964"/>
    </source>
</evidence>
<keyword evidence="4" id="KW-0533">Nickel</keyword>
<sequence>MRAYYFAEDSSDNCQPHDSGIEVSPETLEKLGVFYARLTGTEEEKQAQLDSIAKERNYNSFDVINLSTLTPDLDKKLDVFFDEHLHEDEEIRCVLQGSGYFDVRDLDDKWIRIHVVKDDFIIVPHGIFHRFALDSNKKITAKRLFKQNPSWIAIPRDQATENPFRISYLE</sequence>
<dbReference type="CDD" id="cd02232">
    <property type="entry name" value="cupin_ARD"/>
    <property type="match status" value="1"/>
</dbReference>
<dbReference type="SUPFAM" id="SSF51182">
    <property type="entry name" value="RmlC-like cupins"/>
    <property type="match status" value="1"/>
</dbReference>
<evidence type="ECO:0000256" key="12">
    <source>
        <dbReference type="ARBA" id="ARBA00039005"/>
    </source>
</evidence>
<keyword evidence="11" id="KW-0539">Nucleus</keyword>
<dbReference type="GO" id="GO:0019509">
    <property type="term" value="P:L-methionine salvage from methylthioadenosine"/>
    <property type="evidence" value="ECO:0007669"/>
    <property type="project" value="InterPro"/>
</dbReference>
<evidence type="ECO:0000256" key="2">
    <source>
        <dbReference type="ARBA" id="ARBA00001954"/>
    </source>
</evidence>
<dbReference type="Pfam" id="PF03079">
    <property type="entry name" value="ARD"/>
    <property type="match status" value="1"/>
</dbReference>
<dbReference type="STRING" id="133381.A0A2T9YMV8"/>
<dbReference type="HAMAP" id="MF_03154">
    <property type="entry name" value="Salvage_MtnD_euk"/>
    <property type="match status" value="1"/>
</dbReference>
<dbReference type="Proteomes" id="UP000245609">
    <property type="component" value="Unassembled WGS sequence"/>
</dbReference>
<dbReference type="EMBL" id="MBFS01002710">
    <property type="protein sequence ID" value="PVU93657.1"/>
    <property type="molecule type" value="Genomic_DNA"/>
</dbReference>
<keyword evidence="7" id="KW-0223">Dioxygenase</keyword>
<dbReference type="PANTHER" id="PTHR23418">
    <property type="entry name" value="ACIREDUCTONE DIOXYGENASE"/>
    <property type="match status" value="1"/>
</dbReference>
<evidence type="ECO:0000313" key="13">
    <source>
        <dbReference type="EMBL" id="PVU93657.1"/>
    </source>
</evidence>
<comment type="cofactor">
    <cofactor evidence="2">
        <name>Fe(2+)</name>
        <dbReference type="ChEBI" id="CHEBI:29033"/>
    </cofactor>
</comment>
<keyword evidence="6" id="KW-0479">Metal-binding</keyword>
<dbReference type="InterPro" id="IPR011051">
    <property type="entry name" value="RmlC_Cupin_sf"/>
</dbReference>
<dbReference type="InterPro" id="IPR014710">
    <property type="entry name" value="RmlC-like_jellyroll"/>
</dbReference>
<dbReference type="OrthoDB" id="1867259at2759"/>
<dbReference type="Gene3D" id="2.60.120.10">
    <property type="entry name" value="Jelly Rolls"/>
    <property type="match status" value="1"/>
</dbReference>
<evidence type="ECO:0000256" key="1">
    <source>
        <dbReference type="ARBA" id="ARBA00000428"/>
    </source>
</evidence>
<evidence type="ECO:0000256" key="9">
    <source>
        <dbReference type="ARBA" id="ARBA00023004"/>
    </source>
</evidence>
<name>A0A2T9YMV8_9FUNG</name>
<dbReference type="PANTHER" id="PTHR23418:SF0">
    <property type="entry name" value="ACIREDUCTONE DIOXYGENASE"/>
    <property type="match status" value="1"/>
</dbReference>
<gene>
    <name evidence="13" type="ORF">BB560_005989</name>
</gene>
<evidence type="ECO:0000256" key="3">
    <source>
        <dbReference type="ARBA" id="ARBA00022490"/>
    </source>
</evidence>
<dbReference type="InterPro" id="IPR027496">
    <property type="entry name" value="ARD_euk"/>
</dbReference>
<evidence type="ECO:0000256" key="11">
    <source>
        <dbReference type="ARBA" id="ARBA00023242"/>
    </source>
</evidence>
<feature type="non-terminal residue" evidence="13">
    <location>
        <position position="170"/>
    </location>
</feature>
<organism evidence="13 14">
    <name type="scientific">Smittium megazygosporum</name>
    <dbReference type="NCBI Taxonomy" id="133381"/>
    <lineage>
        <taxon>Eukaryota</taxon>
        <taxon>Fungi</taxon>
        <taxon>Fungi incertae sedis</taxon>
        <taxon>Zoopagomycota</taxon>
        <taxon>Kickxellomycotina</taxon>
        <taxon>Harpellomycetes</taxon>
        <taxon>Harpellales</taxon>
        <taxon>Legeriomycetaceae</taxon>
        <taxon>Smittium</taxon>
    </lineage>
</organism>
<accession>A0A2T9YMV8</accession>
<comment type="catalytic activity">
    <reaction evidence="1">
        <text>1,2-dihydroxy-5-(methylsulfanyl)pent-1-en-3-one + O2 = 4-methylsulfanyl-2-oxobutanoate + formate + 2 H(+)</text>
        <dbReference type="Rhea" id="RHEA:24504"/>
        <dbReference type="ChEBI" id="CHEBI:15378"/>
        <dbReference type="ChEBI" id="CHEBI:15379"/>
        <dbReference type="ChEBI" id="CHEBI:15740"/>
        <dbReference type="ChEBI" id="CHEBI:16723"/>
        <dbReference type="ChEBI" id="CHEBI:49252"/>
        <dbReference type="EC" id="1.13.11.54"/>
    </reaction>
</comment>
<keyword evidence="5" id="KW-0028">Amino-acid biosynthesis</keyword>
<keyword evidence="3" id="KW-0963">Cytoplasm</keyword>
<evidence type="ECO:0000313" key="14">
    <source>
        <dbReference type="Proteomes" id="UP000245609"/>
    </source>
</evidence>
<proteinExistence type="inferred from homology"/>
<evidence type="ECO:0000256" key="10">
    <source>
        <dbReference type="ARBA" id="ARBA00023167"/>
    </source>
</evidence>
<comment type="caution">
    <text evidence="13">The sequence shown here is derived from an EMBL/GenBank/DDBJ whole genome shotgun (WGS) entry which is preliminary data.</text>
</comment>
<keyword evidence="9" id="KW-0408">Iron</keyword>
<reference evidence="13 14" key="1">
    <citation type="journal article" date="2018" name="MBio">
        <title>Comparative Genomics Reveals the Core Gene Toolbox for the Fungus-Insect Symbiosis.</title>
        <authorList>
            <person name="Wang Y."/>
            <person name="Stata M."/>
            <person name="Wang W."/>
            <person name="Stajich J.E."/>
            <person name="White M.M."/>
            <person name="Moncalvo J.M."/>
        </authorList>
    </citation>
    <scope>NUCLEOTIDE SEQUENCE [LARGE SCALE GENOMIC DNA]</scope>
    <source>
        <strain evidence="13 14">SC-DP-2</strain>
    </source>
</reference>
<keyword evidence="10" id="KW-0486">Methionine biosynthesis</keyword>
<evidence type="ECO:0000256" key="4">
    <source>
        <dbReference type="ARBA" id="ARBA00022596"/>
    </source>
</evidence>
<evidence type="ECO:0000256" key="6">
    <source>
        <dbReference type="ARBA" id="ARBA00022723"/>
    </source>
</evidence>
<keyword evidence="8" id="KW-0560">Oxidoreductase</keyword>
<evidence type="ECO:0000256" key="8">
    <source>
        <dbReference type="ARBA" id="ARBA00023002"/>
    </source>
</evidence>